<organism evidence="1 2">
    <name type="scientific">Ventrimonas faecis</name>
    <dbReference type="NCBI Taxonomy" id="3133170"/>
    <lineage>
        <taxon>Bacteria</taxon>
        <taxon>Bacillati</taxon>
        <taxon>Bacillota</taxon>
        <taxon>Clostridia</taxon>
        <taxon>Lachnospirales</taxon>
        <taxon>Lachnospiraceae</taxon>
        <taxon>Ventrimonas</taxon>
    </lineage>
</organism>
<protein>
    <submittedName>
        <fullName evidence="1">Helix-turn-helix domain-containing protein</fullName>
    </submittedName>
</protein>
<evidence type="ECO:0000313" key="2">
    <source>
        <dbReference type="Proteomes" id="UP001437460"/>
    </source>
</evidence>
<dbReference type="EMBL" id="JBBMFJ010000026">
    <property type="protein sequence ID" value="MEQ2563880.1"/>
    <property type="molecule type" value="Genomic_DNA"/>
</dbReference>
<name>A0ABV1HNH3_9FIRM</name>
<dbReference type="Gene3D" id="1.10.10.10">
    <property type="entry name" value="Winged helix-like DNA-binding domain superfamily/Winged helix DNA-binding domain"/>
    <property type="match status" value="1"/>
</dbReference>
<evidence type="ECO:0000313" key="1">
    <source>
        <dbReference type="EMBL" id="MEQ2563880.1"/>
    </source>
</evidence>
<dbReference type="Proteomes" id="UP001437460">
    <property type="component" value="Unassembled WGS sequence"/>
</dbReference>
<dbReference type="InterPro" id="IPR036388">
    <property type="entry name" value="WH-like_DNA-bd_sf"/>
</dbReference>
<gene>
    <name evidence="1" type="ORF">WMO41_12025</name>
</gene>
<dbReference type="InterPro" id="IPR036390">
    <property type="entry name" value="WH_DNA-bd_sf"/>
</dbReference>
<accession>A0ABV1HNH3</accession>
<dbReference type="SUPFAM" id="SSF46785">
    <property type="entry name" value="Winged helix' DNA-binding domain"/>
    <property type="match status" value="1"/>
</dbReference>
<dbReference type="RefSeq" id="WP_349229956.1">
    <property type="nucleotide sequence ID" value="NZ_JBBMFJ010000026.1"/>
</dbReference>
<sequence length="317" mass="37533">MRKEYEITRSAYLNIDWVENKREEISHILLEQVGKSDLASLKKSLEQKEQFDQVLQAFMESLEPAMEELANQIFELGTLFEIWEQCEAVYNMLLKLQKLEAESYENQTQYKDRILKILWEKEPILHRDLAAELQMSVSNLSNVMKRMRNMATPLVEENVVGRNKFYQLNRDGRRYILESLGAGDEEETLIYTPPKNYENLEKLCYEIKGEYIKFAELFSMAEREKQSEEICLSYQTGGSQKKNTYLHRKQKSLSKRQKNDTLYRQMNQIKRKESLQSLGDQNEKNIERDGFFYKGSGKELEDYHVEMYSGRCRRGGL</sequence>
<keyword evidence="2" id="KW-1185">Reference proteome</keyword>
<proteinExistence type="predicted"/>
<reference evidence="1 2" key="1">
    <citation type="submission" date="2024-03" db="EMBL/GenBank/DDBJ databases">
        <title>Human intestinal bacterial collection.</title>
        <authorList>
            <person name="Pauvert C."/>
            <person name="Hitch T.C.A."/>
            <person name="Clavel T."/>
        </authorList>
    </citation>
    <scope>NUCLEOTIDE SEQUENCE [LARGE SCALE GENOMIC DNA]</scope>
    <source>
        <strain evidence="1 2">CLA-AP-H27</strain>
    </source>
</reference>
<comment type="caution">
    <text evidence="1">The sequence shown here is derived from an EMBL/GenBank/DDBJ whole genome shotgun (WGS) entry which is preliminary data.</text>
</comment>